<protein>
    <submittedName>
        <fullName evidence="1">Uncharacterized protein</fullName>
    </submittedName>
</protein>
<reference evidence="1" key="1">
    <citation type="journal article" date="2018" name="Genome Biol.">
        <title>SKESA: strategic k-mer extension for scrupulous assemblies.</title>
        <authorList>
            <person name="Souvorov A."/>
            <person name="Agarwala R."/>
            <person name="Lipman D.J."/>
        </authorList>
    </citation>
    <scope>NUCLEOTIDE SEQUENCE</scope>
    <source>
        <strain evidence="1">BCW_2665</strain>
    </source>
</reference>
<gene>
    <name evidence="1" type="ORF">G4174_004374</name>
</gene>
<proteinExistence type="predicted"/>
<dbReference type="EMBL" id="DAATGM010000028">
    <property type="protein sequence ID" value="HAE8243499.1"/>
    <property type="molecule type" value="Genomic_DNA"/>
</dbReference>
<accession>A0A2R4DGK4</accession>
<sequence>MWIANYFHLDLSRCDLRQVLPPTFFIAKQSNFSPEKIFILWYGENPKLQLCSKHQPGCIRLPA</sequence>
<comment type="caution">
    <text evidence="1">The sequence shown here is derived from an EMBL/GenBank/DDBJ whole genome shotgun (WGS) entry which is preliminary data.</text>
</comment>
<dbReference type="AlphaFoldDB" id="A0A2R4DGK4"/>
<evidence type="ECO:0000313" key="1">
    <source>
        <dbReference type="EMBL" id="HAE8243499.1"/>
    </source>
</evidence>
<organism evidence="1">
    <name type="scientific">Salmonella enterica subsp. enterica serovar Concord</name>
    <dbReference type="NCBI Taxonomy" id="483687"/>
    <lineage>
        <taxon>Bacteria</taxon>
        <taxon>Pseudomonadati</taxon>
        <taxon>Pseudomonadota</taxon>
        <taxon>Gammaproteobacteria</taxon>
        <taxon>Enterobacterales</taxon>
        <taxon>Enterobacteriaceae</taxon>
        <taxon>Salmonella</taxon>
    </lineage>
</organism>
<name>A0A2R4DGK4_SALET</name>
<reference evidence="1" key="2">
    <citation type="submission" date="2018-07" db="EMBL/GenBank/DDBJ databases">
        <authorList>
            <consortium name="NCBI Pathogen Detection Project"/>
        </authorList>
    </citation>
    <scope>NUCLEOTIDE SEQUENCE</scope>
    <source>
        <strain evidence="1">BCW_2665</strain>
    </source>
</reference>